<dbReference type="InterPro" id="IPR001858">
    <property type="entry name" value="Phosphatidylethanolamine-bd_CS"/>
</dbReference>
<dbReference type="STRING" id="6248.A0A0K0EER4"/>
<dbReference type="InterPro" id="IPR008914">
    <property type="entry name" value="PEBP"/>
</dbReference>
<keyword evidence="2" id="KW-1185">Reference proteome</keyword>
<dbReference type="AlphaFoldDB" id="A0A0K0EER4"/>
<evidence type="ECO:0000313" key="2">
    <source>
        <dbReference type="Proteomes" id="UP000035681"/>
    </source>
</evidence>
<dbReference type="WBParaSite" id="TCONS_00009743.p1">
    <property type="protein sequence ID" value="TCONS_00009743.p1"/>
    <property type="gene ID" value="XLOC_007504"/>
</dbReference>
<evidence type="ECO:0000256" key="1">
    <source>
        <dbReference type="ARBA" id="ARBA00007091"/>
    </source>
</evidence>
<dbReference type="SUPFAM" id="SSF49777">
    <property type="entry name" value="PEBP-like"/>
    <property type="match status" value="1"/>
</dbReference>
<name>A0A0K0EER4_STRER</name>
<dbReference type="Gene3D" id="3.90.280.10">
    <property type="entry name" value="PEBP-like"/>
    <property type="match status" value="1"/>
</dbReference>
<dbReference type="PROSITE" id="PS01220">
    <property type="entry name" value="PBP"/>
    <property type="match status" value="1"/>
</dbReference>
<dbReference type="WBParaSite" id="SSTP_0000797700.1">
    <property type="protein sequence ID" value="SSTP_0000797700.1"/>
    <property type="gene ID" value="SSTP_0000797700"/>
</dbReference>
<sequence length="184" mass="20852">MIEEAFLKNQISPGICDVPKDVLKVKYEPYTVELGNELTPTQVKNKPTVIYDGDPSTYYTLVMTDPDAPSRKEPINGEIKHWLIMNIPGVNINDGEVIADYIGSGAPKGTGFHRYILLLYKQNNKIDTSKEIKVSNSSRNGRVKWSVKEFSKKYNLEGPIYGNFFQAQYDDYVPELHAQLSKNC</sequence>
<comment type="similarity">
    <text evidence="1">Belongs to the phosphatidylethanolamine-binding protein family.</text>
</comment>
<proteinExistence type="inferred from homology"/>
<dbReference type="Pfam" id="PF01161">
    <property type="entry name" value="PBP"/>
    <property type="match status" value="1"/>
</dbReference>
<dbReference type="PANTHER" id="PTHR11362:SF82">
    <property type="entry name" value="PHOSPHATIDYLETHANOLAMINE-BINDING PROTEIN 4"/>
    <property type="match status" value="1"/>
</dbReference>
<dbReference type="PANTHER" id="PTHR11362">
    <property type="entry name" value="PHOSPHATIDYLETHANOLAMINE-BINDING PROTEIN"/>
    <property type="match status" value="1"/>
</dbReference>
<evidence type="ECO:0000313" key="4">
    <source>
        <dbReference type="WBParaSite" id="TCONS_00009743.p1"/>
    </source>
</evidence>
<dbReference type="CDD" id="cd00866">
    <property type="entry name" value="PEBP_euk"/>
    <property type="match status" value="1"/>
</dbReference>
<reference evidence="3" key="1">
    <citation type="submission" date="2015-08" db="UniProtKB">
        <authorList>
            <consortium name="WormBaseParasite"/>
        </authorList>
    </citation>
    <scope>IDENTIFICATION</scope>
</reference>
<accession>A0A0K0EER4</accession>
<dbReference type="InterPro" id="IPR036610">
    <property type="entry name" value="PEBP-like_sf"/>
</dbReference>
<dbReference type="InterPro" id="IPR035810">
    <property type="entry name" value="PEBP_euk"/>
</dbReference>
<organism evidence="3">
    <name type="scientific">Strongyloides stercoralis</name>
    <name type="common">Threadworm</name>
    <dbReference type="NCBI Taxonomy" id="6248"/>
    <lineage>
        <taxon>Eukaryota</taxon>
        <taxon>Metazoa</taxon>
        <taxon>Ecdysozoa</taxon>
        <taxon>Nematoda</taxon>
        <taxon>Chromadorea</taxon>
        <taxon>Rhabditida</taxon>
        <taxon>Tylenchina</taxon>
        <taxon>Panagrolaimomorpha</taxon>
        <taxon>Strongyloidoidea</taxon>
        <taxon>Strongyloididae</taxon>
        <taxon>Strongyloides</taxon>
    </lineage>
</organism>
<dbReference type="Proteomes" id="UP000035681">
    <property type="component" value="Unplaced"/>
</dbReference>
<protein>
    <submittedName>
        <fullName evidence="4">Phosphatidylethanolamine-binding protein</fullName>
    </submittedName>
    <submittedName>
        <fullName evidence="3">Protein D3</fullName>
    </submittedName>
</protein>
<evidence type="ECO:0000313" key="3">
    <source>
        <dbReference type="WBParaSite" id="SSTP_0000797700.1"/>
    </source>
</evidence>